<evidence type="ECO:0000313" key="2">
    <source>
        <dbReference type="Proteomes" id="UP000244855"/>
    </source>
</evidence>
<name>A0A2V1DVV1_9PLEO</name>
<reference evidence="1 2" key="1">
    <citation type="journal article" date="2018" name="Sci. Rep.">
        <title>Comparative genomics provides insights into the lifestyle and reveals functional heterogeneity of dark septate endophytic fungi.</title>
        <authorList>
            <person name="Knapp D.G."/>
            <person name="Nemeth J.B."/>
            <person name="Barry K."/>
            <person name="Hainaut M."/>
            <person name="Henrissat B."/>
            <person name="Johnson J."/>
            <person name="Kuo A."/>
            <person name="Lim J.H.P."/>
            <person name="Lipzen A."/>
            <person name="Nolan M."/>
            <person name="Ohm R.A."/>
            <person name="Tamas L."/>
            <person name="Grigoriev I.V."/>
            <person name="Spatafora J.W."/>
            <person name="Nagy L.G."/>
            <person name="Kovacs G.M."/>
        </authorList>
    </citation>
    <scope>NUCLEOTIDE SEQUENCE [LARGE SCALE GENOMIC DNA]</scope>
    <source>
        <strain evidence="1 2">DSE2036</strain>
    </source>
</reference>
<accession>A0A2V1DVV1</accession>
<organism evidence="1 2">
    <name type="scientific">Periconia macrospinosa</name>
    <dbReference type="NCBI Taxonomy" id="97972"/>
    <lineage>
        <taxon>Eukaryota</taxon>
        <taxon>Fungi</taxon>
        <taxon>Dikarya</taxon>
        <taxon>Ascomycota</taxon>
        <taxon>Pezizomycotina</taxon>
        <taxon>Dothideomycetes</taxon>
        <taxon>Pleosporomycetidae</taxon>
        <taxon>Pleosporales</taxon>
        <taxon>Massarineae</taxon>
        <taxon>Periconiaceae</taxon>
        <taxon>Periconia</taxon>
    </lineage>
</organism>
<evidence type="ECO:0000313" key="1">
    <source>
        <dbReference type="EMBL" id="PVI02483.1"/>
    </source>
</evidence>
<protein>
    <submittedName>
        <fullName evidence="1">Uncharacterized protein</fullName>
    </submittedName>
</protein>
<dbReference type="Proteomes" id="UP000244855">
    <property type="component" value="Unassembled WGS sequence"/>
</dbReference>
<dbReference type="EMBL" id="KZ805342">
    <property type="protein sequence ID" value="PVI02483.1"/>
    <property type="molecule type" value="Genomic_DNA"/>
</dbReference>
<gene>
    <name evidence="1" type="ORF">DM02DRAFT_701632</name>
</gene>
<proteinExistence type="predicted"/>
<dbReference type="AlphaFoldDB" id="A0A2V1DVV1"/>
<sequence length="208" mass="23196">CCSLTIQIICDLCSFTYIHESYYSINCSILKSLPNTTPCRHFRSLLLAVLFAPSLDTMLAIPNTLLAFGAMSGIILSALAVPMPEEPVVPSDPNANSTVILPRDSYTCYGGATALKYSFYSQAAIICERLARVKQPLGGWYDYSIDYDGSVIKNRFFNNNPNPFYLTEDLCKARFREIIDGCDYQFDLKHGGDHTYADGTFFATWAAR</sequence>
<keyword evidence="2" id="KW-1185">Reference proteome</keyword>
<feature type="non-terminal residue" evidence="1">
    <location>
        <position position="1"/>
    </location>
</feature>